<dbReference type="KEGG" id="lrh:LGG_02334"/>
<evidence type="ECO:0000313" key="1">
    <source>
        <dbReference type="EMBL" id="BAI42772.1"/>
    </source>
</evidence>
<dbReference type="KEGG" id="lrg:LRHM_2245"/>
<name>A0A7S7FRJ5_LACRG</name>
<gene>
    <name evidence="1" type="ordered locus">LRHM_2245</name>
</gene>
<dbReference type="InterPro" id="IPR043831">
    <property type="entry name" value="DUF5808"/>
</dbReference>
<evidence type="ECO:0000313" key="2">
    <source>
        <dbReference type="Proteomes" id="UP000002067"/>
    </source>
</evidence>
<dbReference type="RefSeq" id="WP_014570040.1">
    <property type="nucleotide sequence ID" value="NC_013198.1"/>
</dbReference>
<dbReference type="Proteomes" id="UP000002067">
    <property type="component" value="Chromosome"/>
</dbReference>
<dbReference type="Pfam" id="PF19124">
    <property type="entry name" value="DUF5808"/>
    <property type="match status" value="1"/>
</dbReference>
<organism evidence="1 2">
    <name type="scientific">Lacticaseibacillus rhamnosus (strain ATCC 53103 / LMG 18243 / GG)</name>
    <name type="common">Lactobacillus rhamnosus</name>
    <dbReference type="NCBI Taxonomy" id="568703"/>
    <lineage>
        <taxon>Bacteria</taxon>
        <taxon>Bacillati</taxon>
        <taxon>Bacillota</taxon>
        <taxon>Bacilli</taxon>
        <taxon>Lactobacillales</taxon>
        <taxon>Lactobacillaceae</taxon>
        <taxon>Lacticaseibacillus</taxon>
    </lineage>
</organism>
<protein>
    <submittedName>
        <fullName evidence="1">Uncharacterized protein</fullName>
    </submittedName>
</protein>
<dbReference type="AlphaFoldDB" id="A0A7S7FRJ5"/>
<sequence>MKAEILILVITWLVLVAIQAMLPWLSRRNVLFGVVYARTSIWQRPEAVTLRRRYLVASLLGAVVIAVLAGGAVAIWALSSVTLAWIQIAATLATVSLNGVLIIDGHRKSKQLMQQLHADQALTNHQVTIDLANLKPQTLVPAAAGLVLLPQCLLAIFLGFRQPSADTIVLLMALGIETLILLTAFYLTRRARGTVRGNPDAEPRSGRVRNAILYYLLLIGFLSQSLLVLQLMLPAMSSDWQWLNVILTATLTLVSVMLLPMAYIAGTRKLDAKGKVLNDNQHWIGGIFYYNPGDPAIFVEKRIGIGFTLNMARPISWVLMGLTLVLILGIVLLAFWFD</sequence>
<dbReference type="EMBL" id="AP011548">
    <property type="protein sequence ID" value="BAI42772.1"/>
    <property type="molecule type" value="Genomic_DNA"/>
</dbReference>
<proteinExistence type="predicted"/>
<accession>A0A7S7FRJ5</accession>
<reference evidence="1 2" key="1">
    <citation type="journal article" date="2009" name="J. Bacteriol.">
        <title>Complete genome sequence of the probiotic Lactobacillus rhamnosus ATCC 53103.</title>
        <authorList>
            <person name="Morita H."/>
            <person name="Toh H."/>
            <person name="Oshima K."/>
            <person name="Murakami M."/>
            <person name="Taylor T.D."/>
            <person name="Igimi S."/>
            <person name="Hattori M."/>
        </authorList>
    </citation>
    <scope>NUCLEOTIDE SEQUENCE [LARGE SCALE GENOMIC DNA]</scope>
    <source>
        <strain evidence="2">ATCC 53103 / LMG 18243 / GG [Tokyo]</strain>
    </source>
</reference>